<dbReference type="Proteomes" id="UP000231990">
    <property type="component" value="Unassembled WGS sequence"/>
</dbReference>
<evidence type="ECO:0000313" key="2">
    <source>
        <dbReference type="EMBL" id="PJZ72377.1"/>
    </source>
</evidence>
<keyword evidence="3" id="KW-1185">Reference proteome</keyword>
<comment type="caution">
    <text evidence="2">The sequence shown here is derived from an EMBL/GenBank/DDBJ whole genome shotgun (WGS) entry which is preliminary data.</text>
</comment>
<sequence>MEFLESKDESENKSYRIRLTVAIYRNNILSYKNDIVVPSFYPRRNEARAHISREVKERLAHSSFFRSPRPDYDLVRYSEEATCNTFLRYRIVQTTSTGESISRSNP</sequence>
<dbReference type="EMBL" id="NPDZ01000010">
    <property type="protein sequence ID" value="PJZ72377.1"/>
    <property type="molecule type" value="Genomic_DNA"/>
</dbReference>
<organism evidence="2 4">
    <name type="scientific">Leptospira perolatii</name>
    <dbReference type="NCBI Taxonomy" id="2023191"/>
    <lineage>
        <taxon>Bacteria</taxon>
        <taxon>Pseudomonadati</taxon>
        <taxon>Spirochaetota</taxon>
        <taxon>Spirochaetia</taxon>
        <taxon>Leptospirales</taxon>
        <taxon>Leptospiraceae</taxon>
        <taxon>Leptospira</taxon>
    </lineage>
</organism>
<dbReference type="AlphaFoldDB" id="A0A2M9ZJZ1"/>
<evidence type="ECO:0000313" key="3">
    <source>
        <dbReference type="Proteomes" id="UP000231962"/>
    </source>
</evidence>
<protein>
    <submittedName>
        <fullName evidence="2">Uncharacterized protein</fullName>
    </submittedName>
</protein>
<dbReference type="Proteomes" id="UP000231962">
    <property type="component" value="Unassembled WGS sequence"/>
</dbReference>
<proteinExistence type="predicted"/>
<dbReference type="OrthoDB" id="329913at2"/>
<dbReference type="RefSeq" id="WP_100714294.1">
    <property type="nucleotide sequence ID" value="NZ_NPDY01000011.1"/>
</dbReference>
<accession>A0A2M9ZJZ1</accession>
<gene>
    <name evidence="1" type="ORF">CH360_12025</name>
    <name evidence="2" type="ORF">CH373_14595</name>
</gene>
<name>A0A2M9ZJZ1_9LEPT</name>
<dbReference type="EMBL" id="NPDY01000011">
    <property type="protein sequence ID" value="PJZ69241.1"/>
    <property type="molecule type" value="Genomic_DNA"/>
</dbReference>
<evidence type="ECO:0000313" key="1">
    <source>
        <dbReference type="EMBL" id="PJZ69241.1"/>
    </source>
</evidence>
<reference evidence="3 4" key="1">
    <citation type="submission" date="2017-07" db="EMBL/GenBank/DDBJ databases">
        <title>Leptospira spp. isolated from tropical soils.</title>
        <authorList>
            <person name="Thibeaux R."/>
            <person name="Iraola G."/>
            <person name="Ferres I."/>
            <person name="Bierque E."/>
            <person name="Girault D."/>
            <person name="Soupe-Gilbert M.-E."/>
            <person name="Picardeau M."/>
            <person name="Goarant C."/>
        </authorList>
    </citation>
    <scope>NUCLEOTIDE SEQUENCE [LARGE SCALE GENOMIC DNA]</scope>
    <source>
        <strain evidence="2 4">FH1-B-B1</strain>
        <strain evidence="1 3">FH1-B-C1</strain>
    </source>
</reference>
<evidence type="ECO:0000313" key="4">
    <source>
        <dbReference type="Proteomes" id="UP000231990"/>
    </source>
</evidence>